<evidence type="ECO:0000256" key="1">
    <source>
        <dbReference type="ARBA" id="ARBA00010990"/>
    </source>
</evidence>
<feature type="domain" description="4'-phosphopantetheinyl transferase N-terminal" evidence="4">
    <location>
        <begin position="43"/>
        <end position="122"/>
    </location>
</feature>
<reference evidence="5 6" key="1">
    <citation type="submission" date="2020-08" db="EMBL/GenBank/DDBJ databases">
        <title>Winogradskyella ouciana sp. nov., isolated from the hadal seawater of the Mariana Trench.</title>
        <authorList>
            <person name="He X."/>
        </authorList>
    </citation>
    <scope>NUCLEOTIDE SEQUENCE [LARGE SCALE GENOMIC DNA]</scope>
    <source>
        <strain evidence="5 6">KCTC 22026</strain>
    </source>
</reference>
<comment type="similarity">
    <text evidence="1">Belongs to the P-Pant transferase superfamily. Gsp/Sfp/HetI/AcpT family.</text>
</comment>
<evidence type="ECO:0000313" key="6">
    <source>
        <dbReference type="Proteomes" id="UP000607435"/>
    </source>
</evidence>
<dbReference type="PANTHER" id="PTHR12215:SF10">
    <property type="entry name" value="L-AMINOADIPATE-SEMIALDEHYDE DEHYDROGENASE-PHOSPHOPANTETHEINYL TRANSFERASE"/>
    <property type="match status" value="1"/>
</dbReference>
<evidence type="ECO:0000256" key="2">
    <source>
        <dbReference type="ARBA" id="ARBA00022679"/>
    </source>
</evidence>
<dbReference type="Pfam" id="PF22624">
    <property type="entry name" value="AASDHPPT_N"/>
    <property type="match status" value="1"/>
</dbReference>
<proteinExistence type="inferred from homology"/>
<dbReference type="InterPro" id="IPR055066">
    <property type="entry name" value="AASDHPPT_N"/>
</dbReference>
<accession>A0ABR6Y4Z0</accession>
<dbReference type="PANTHER" id="PTHR12215">
    <property type="entry name" value="PHOSPHOPANTETHEINE TRANSFERASE"/>
    <property type="match status" value="1"/>
</dbReference>
<evidence type="ECO:0000259" key="3">
    <source>
        <dbReference type="Pfam" id="PF01648"/>
    </source>
</evidence>
<evidence type="ECO:0000313" key="5">
    <source>
        <dbReference type="EMBL" id="MBC3847754.1"/>
    </source>
</evidence>
<sequence>MSRLYCDTIELSNAHFNKLSQNKLGINLFKIELPAYYDLVPMLVNYLSETELQRAEKYHFVKDKNRFIISRSLLKILLAQTSGLNISEIQIEKDENKKPYLSINRSIHFNVSHAENFAIIAINKAAVGVDVEYLNKDFDYSEILSHVFNNMEIETILNSNNKDHTFYKYWTRKEAIVKATGKGISDNLPLIPSSDGCHSIDAELLGGFQNMNVLSFNLDKDYIASLAFDDNNYNSDKITIYSLPTSLEDLMLLGNI</sequence>
<evidence type="ECO:0000259" key="4">
    <source>
        <dbReference type="Pfam" id="PF22624"/>
    </source>
</evidence>
<dbReference type="GO" id="GO:0016740">
    <property type="term" value="F:transferase activity"/>
    <property type="evidence" value="ECO:0007669"/>
    <property type="project" value="UniProtKB-KW"/>
</dbReference>
<dbReference type="EMBL" id="JACOME010000006">
    <property type="protein sequence ID" value="MBC3847754.1"/>
    <property type="molecule type" value="Genomic_DNA"/>
</dbReference>
<name>A0ABR6Y4Z0_9FLAO</name>
<keyword evidence="2 5" id="KW-0808">Transferase</keyword>
<dbReference type="Gene3D" id="3.90.470.20">
    <property type="entry name" value="4'-phosphopantetheinyl transferase domain"/>
    <property type="match status" value="2"/>
</dbReference>
<gene>
    <name evidence="5" type="ORF">H6H04_15255</name>
</gene>
<comment type="caution">
    <text evidence="5">The sequence shown here is derived from an EMBL/GenBank/DDBJ whole genome shotgun (WGS) entry which is preliminary data.</text>
</comment>
<keyword evidence="6" id="KW-1185">Reference proteome</keyword>
<protein>
    <submittedName>
        <fullName evidence="5">4'-phosphopantetheinyl transferase superfamily protein</fullName>
    </submittedName>
</protein>
<dbReference type="Proteomes" id="UP000607435">
    <property type="component" value="Unassembled WGS sequence"/>
</dbReference>
<dbReference type="InterPro" id="IPR037143">
    <property type="entry name" value="4-PPantetheinyl_Trfase_dom_sf"/>
</dbReference>
<feature type="domain" description="4'-phosphopantetheinyl transferase" evidence="3">
    <location>
        <begin position="126"/>
        <end position="190"/>
    </location>
</feature>
<dbReference type="InterPro" id="IPR050559">
    <property type="entry name" value="P-Pant_transferase_sf"/>
</dbReference>
<organism evidence="5 6">
    <name type="scientific">Winogradskyella echinorum</name>
    <dbReference type="NCBI Taxonomy" id="538189"/>
    <lineage>
        <taxon>Bacteria</taxon>
        <taxon>Pseudomonadati</taxon>
        <taxon>Bacteroidota</taxon>
        <taxon>Flavobacteriia</taxon>
        <taxon>Flavobacteriales</taxon>
        <taxon>Flavobacteriaceae</taxon>
        <taxon>Winogradskyella</taxon>
    </lineage>
</organism>
<dbReference type="SUPFAM" id="SSF56214">
    <property type="entry name" value="4'-phosphopantetheinyl transferase"/>
    <property type="match status" value="2"/>
</dbReference>
<dbReference type="Pfam" id="PF01648">
    <property type="entry name" value="ACPS"/>
    <property type="match status" value="1"/>
</dbReference>
<dbReference type="InterPro" id="IPR008278">
    <property type="entry name" value="4-PPantetheinyl_Trfase_dom"/>
</dbReference>
<dbReference type="RefSeq" id="WP_186846858.1">
    <property type="nucleotide sequence ID" value="NZ_JACOME010000006.1"/>
</dbReference>